<dbReference type="AlphaFoldDB" id="R7ZRG5"/>
<keyword evidence="4" id="KW-1185">Reference proteome</keyword>
<sequence>MPEERLEEAAVLLEQLNQQLKESQSAYREKLETVLFLSWLVLPVQWYAGNERLPARILLMTSYVGDRRHHLRELAEYFGDHLKQVFEMSDEFPKRGKKINMVAFLRRRAVPNTFYSGFKFIDTHEIAQEAHLKEAVFKHLSQKVLDGELTDDSPQSIKDQIESYITGHPSYQWVRKGSRGLGWDKFRMLFPLGIFALLMGGSLISLVLCFFIDSFLLSLLAWVFPSFVVLMGLLLVLLRFNELSPHIPGSEASDDRIREIVRRETNPVINEMTVIAPLKKGWIRRVFLAVSLRLVFLIRYFSYIPTVHTARWLQLDRGRRLVFIATFDNISEAYAHDFVDSERRTMNMAVIFSHAFGFPATRWLVHKQYNHRSEYMKGVRAHQQITQCWYAHNHELSVENLKNNRAFRLGLFRKMKESEIRNWLLRV</sequence>
<reference evidence="3 4" key="1">
    <citation type="submission" date="2013-02" db="EMBL/GenBank/DDBJ databases">
        <title>A novel strain isolated from Lonar lake, Maharashtra, India.</title>
        <authorList>
            <person name="Singh A."/>
        </authorList>
    </citation>
    <scope>NUCLEOTIDE SEQUENCE [LARGE SCALE GENOMIC DNA]</scope>
    <source>
        <strain evidence="3 4">AK24</strain>
    </source>
</reference>
<protein>
    <submittedName>
        <fullName evidence="3">Peroxidase</fullName>
        <ecNumber evidence="3">1.11.1.7</ecNumber>
    </submittedName>
</protein>
<evidence type="ECO:0000256" key="2">
    <source>
        <dbReference type="SAM" id="Phobius"/>
    </source>
</evidence>
<keyword evidence="3" id="KW-0560">Oxidoreductase</keyword>
<dbReference type="Proteomes" id="UP000013909">
    <property type="component" value="Unassembled WGS sequence"/>
</dbReference>
<feature type="transmembrane region" description="Helical" evidence="2">
    <location>
        <begin position="189"/>
        <end position="213"/>
    </location>
</feature>
<organism evidence="3 4">
    <name type="scientific">Lunatimonas lonarensis</name>
    <dbReference type="NCBI Taxonomy" id="1232681"/>
    <lineage>
        <taxon>Bacteria</taxon>
        <taxon>Pseudomonadati</taxon>
        <taxon>Bacteroidota</taxon>
        <taxon>Cytophagia</taxon>
        <taxon>Cytophagales</taxon>
        <taxon>Cyclobacteriaceae</taxon>
    </lineage>
</organism>
<keyword evidence="2" id="KW-1133">Transmembrane helix</keyword>
<feature type="transmembrane region" description="Helical" evidence="2">
    <location>
        <begin position="219"/>
        <end position="238"/>
    </location>
</feature>
<keyword evidence="2" id="KW-0812">Transmembrane</keyword>
<feature type="transmembrane region" description="Helical" evidence="2">
    <location>
        <begin position="286"/>
        <end position="304"/>
    </location>
</feature>
<keyword evidence="1" id="KW-0175">Coiled coil</keyword>
<proteinExistence type="predicted"/>
<name>R7ZRG5_9BACT</name>
<accession>R7ZRG5</accession>
<dbReference type="EMBL" id="AQHR01000085">
    <property type="protein sequence ID" value="EON76633.1"/>
    <property type="molecule type" value="Genomic_DNA"/>
</dbReference>
<dbReference type="STRING" id="1232681.ADIS_3083"/>
<keyword evidence="3" id="KW-0575">Peroxidase</keyword>
<evidence type="ECO:0000313" key="3">
    <source>
        <dbReference type="EMBL" id="EON76633.1"/>
    </source>
</evidence>
<dbReference type="GO" id="GO:0140825">
    <property type="term" value="F:lactoperoxidase activity"/>
    <property type="evidence" value="ECO:0007669"/>
    <property type="project" value="UniProtKB-EC"/>
</dbReference>
<keyword evidence="2" id="KW-0472">Membrane</keyword>
<dbReference type="EC" id="1.11.1.7" evidence="3"/>
<gene>
    <name evidence="3" type="ORF">ADIS_3083</name>
</gene>
<comment type="caution">
    <text evidence="3">The sequence shown here is derived from an EMBL/GenBank/DDBJ whole genome shotgun (WGS) entry which is preliminary data.</text>
</comment>
<evidence type="ECO:0000313" key="4">
    <source>
        <dbReference type="Proteomes" id="UP000013909"/>
    </source>
</evidence>
<evidence type="ECO:0000256" key="1">
    <source>
        <dbReference type="SAM" id="Coils"/>
    </source>
</evidence>
<dbReference type="PATRIC" id="fig|1288963.3.peg.3078"/>
<feature type="coiled-coil region" evidence="1">
    <location>
        <begin position="3"/>
        <end position="33"/>
    </location>
</feature>